<gene>
    <name evidence="1" type="ORF">BC751_1614</name>
</gene>
<organism evidence="1 2">
    <name type="scientific">Cecembia calidifontis</name>
    <dbReference type="NCBI Taxonomy" id="1187080"/>
    <lineage>
        <taxon>Bacteria</taxon>
        <taxon>Pseudomonadati</taxon>
        <taxon>Bacteroidota</taxon>
        <taxon>Cytophagia</taxon>
        <taxon>Cytophagales</taxon>
        <taxon>Cyclobacteriaceae</taxon>
        <taxon>Cecembia</taxon>
    </lineage>
</organism>
<accession>A0A4Q7P917</accession>
<comment type="caution">
    <text evidence="1">The sequence shown here is derived from an EMBL/GenBank/DDBJ whole genome shotgun (WGS) entry which is preliminary data.</text>
</comment>
<reference evidence="1 2" key="1">
    <citation type="submission" date="2019-02" db="EMBL/GenBank/DDBJ databases">
        <title>Genomic Encyclopedia of Archaeal and Bacterial Type Strains, Phase II (KMG-II): from individual species to whole genera.</title>
        <authorList>
            <person name="Goeker M."/>
        </authorList>
    </citation>
    <scope>NUCLEOTIDE SEQUENCE [LARGE SCALE GENOMIC DNA]</scope>
    <source>
        <strain evidence="1 2">DSM 21411</strain>
    </source>
</reference>
<keyword evidence="2" id="KW-1185">Reference proteome</keyword>
<dbReference type="Proteomes" id="UP000292209">
    <property type="component" value="Unassembled WGS sequence"/>
</dbReference>
<protein>
    <submittedName>
        <fullName evidence="1">Uncharacterized protein</fullName>
    </submittedName>
</protein>
<proteinExistence type="predicted"/>
<sequence>MSLGLLSLSELPLGLHRAYRLHIDLKNPAQIIIWLQKDAPMQPLEEMLYLSYMERRFHAKLRKERKRWVAVVIICALSSMAFSSQLSFRSITYHLVHPLEFFKMEQENPFYKILTIFKTGDVPDKLKKFKM</sequence>
<dbReference type="EMBL" id="SGXG01000001">
    <property type="protein sequence ID" value="RZS96058.1"/>
    <property type="molecule type" value="Genomic_DNA"/>
</dbReference>
<dbReference type="AlphaFoldDB" id="A0A4Q7P917"/>
<evidence type="ECO:0000313" key="2">
    <source>
        <dbReference type="Proteomes" id="UP000292209"/>
    </source>
</evidence>
<evidence type="ECO:0000313" key="1">
    <source>
        <dbReference type="EMBL" id="RZS96058.1"/>
    </source>
</evidence>
<name>A0A4Q7P917_9BACT</name>